<accession>A0A382DR65</accession>
<proteinExistence type="predicted"/>
<feature type="non-terminal residue" evidence="1">
    <location>
        <position position="30"/>
    </location>
</feature>
<feature type="non-terminal residue" evidence="1">
    <location>
        <position position="1"/>
    </location>
</feature>
<dbReference type="EMBL" id="UINC01040667">
    <property type="protein sequence ID" value="SVB40858.1"/>
    <property type="molecule type" value="Genomic_DNA"/>
</dbReference>
<dbReference type="AlphaFoldDB" id="A0A382DR65"/>
<evidence type="ECO:0000313" key="1">
    <source>
        <dbReference type="EMBL" id="SVB40858.1"/>
    </source>
</evidence>
<gene>
    <name evidence="1" type="ORF">METZ01_LOCUS193712</name>
</gene>
<reference evidence="1" key="1">
    <citation type="submission" date="2018-05" db="EMBL/GenBank/DDBJ databases">
        <authorList>
            <person name="Lanie J.A."/>
            <person name="Ng W.-L."/>
            <person name="Kazmierczak K.M."/>
            <person name="Andrzejewski T.M."/>
            <person name="Davidsen T.M."/>
            <person name="Wayne K.J."/>
            <person name="Tettelin H."/>
            <person name="Glass J.I."/>
            <person name="Rusch D."/>
            <person name="Podicherti R."/>
            <person name="Tsui H.-C.T."/>
            <person name="Winkler M.E."/>
        </authorList>
    </citation>
    <scope>NUCLEOTIDE SEQUENCE</scope>
</reference>
<sequence>VESAEEIDIIVFHEKPAMVFDRIVQSVIQG</sequence>
<organism evidence="1">
    <name type="scientific">marine metagenome</name>
    <dbReference type="NCBI Taxonomy" id="408172"/>
    <lineage>
        <taxon>unclassified sequences</taxon>
        <taxon>metagenomes</taxon>
        <taxon>ecological metagenomes</taxon>
    </lineage>
</organism>
<name>A0A382DR65_9ZZZZ</name>
<protein>
    <submittedName>
        <fullName evidence="1">Uncharacterized protein</fullName>
    </submittedName>
</protein>